<keyword evidence="9" id="KW-0249">Electron transport</keyword>
<keyword evidence="13 16" id="KW-0472">Membrane</keyword>
<evidence type="ECO:0000256" key="6">
    <source>
        <dbReference type="ARBA" id="ARBA00022660"/>
    </source>
</evidence>
<dbReference type="AlphaFoldDB" id="A0A6G5ZVF4"/>
<evidence type="ECO:0000256" key="9">
    <source>
        <dbReference type="ARBA" id="ARBA00022982"/>
    </source>
</evidence>
<proteinExistence type="inferred from homology"/>
<keyword evidence="5" id="KW-0813">Transport</keyword>
<feature type="transmembrane region" description="Helical" evidence="16">
    <location>
        <begin position="79"/>
        <end position="100"/>
    </location>
</feature>
<comment type="catalytic activity">
    <reaction evidence="15">
        <text>a ubiquinone + NADH + 5 H(+)(in) = a ubiquinol + NAD(+) + 4 H(+)(out)</text>
        <dbReference type="Rhea" id="RHEA:29091"/>
        <dbReference type="Rhea" id="RHEA-COMP:9565"/>
        <dbReference type="Rhea" id="RHEA-COMP:9566"/>
        <dbReference type="ChEBI" id="CHEBI:15378"/>
        <dbReference type="ChEBI" id="CHEBI:16389"/>
        <dbReference type="ChEBI" id="CHEBI:17976"/>
        <dbReference type="ChEBI" id="CHEBI:57540"/>
        <dbReference type="ChEBI" id="CHEBI:57945"/>
        <dbReference type="EC" id="7.1.1.2"/>
    </reaction>
</comment>
<dbReference type="PANTHER" id="PTHR11435">
    <property type="entry name" value="NADH UBIQUINONE OXIDOREDUCTASE SUBUNIT ND6"/>
    <property type="match status" value="1"/>
</dbReference>
<feature type="transmembrane region" description="Helical" evidence="16">
    <location>
        <begin position="46"/>
        <end position="67"/>
    </location>
</feature>
<comment type="subcellular location">
    <subcellularLocation>
        <location evidence="1">Mitochondrion membrane</location>
        <topology evidence="1">Multi-pass membrane protein</topology>
    </subcellularLocation>
</comment>
<keyword evidence="12 17" id="KW-0496">Mitochondrion</keyword>
<dbReference type="GO" id="GO:0031966">
    <property type="term" value="C:mitochondrial membrane"/>
    <property type="evidence" value="ECO:0007669"/>
    <property type="project" value="UniProtKB-SubCell"/>
</dbReference>
<feature type="transmembrane region" description="Helical" evidence="16">
    <location>
        <begin position="145"/>
        <end position="169"/>
    </location>
</feature>
<keyword evidence="11" id="KW-0520">NAD</keyword>
<evidence type="ECO:0000256" key="16">
    <source>
        <dbReference type="SAM" id="Phobius"/>
    </source>
</evidence>
<evidence type="ECO:0000256" key="12">
    <source>
        <dbReference type="ARBA" id="ARBA00023128"/>
    </source>
</evidence>
<geneLocation type="mitochondrion" evidence="17"/>
<reference evidence="17" key="1">
    <citation type="submission" date="2018-12" db="EMBL/GenBank/DDBJ databases">
        <authorList>
            <person name="Zheng B.Y."/>
        </authorList>
    </citation>
    <scope>NUCLEOTIDE SEQUENCE</scope>
</reference>
<evidence type="ECO:0000256" key="7">
    <source>
        <dbReference type="ARBA" id="ARBA00022692"/>
    </source>
</evidence>
<evidence type="ECO:0000256" key="5">
    <source>
        <dbReference type="ARBA" id="ARBA00022448"/>
    </source>
</evidence>
<dbReference type="GO" id="GO:0008137">
    <property type="term" value="F:NADH dehydrogenase (ubiquinone) activity"/>
    <property type="evidence" value="ECO:0007669"/>
    <property type="project" value="UniProtKB-EC"/>
</dbReference>
<organism evidence="17">
    <name type="scientific">Macroxyela ferruginea</name>
    <dbReference type="NCBI Taxonomy" id="48208"/>
    <lineage>
        <taxon>Eukaryota</taxon>
        <taxon>Metazoa</taxon>
        <taxon>Ecdysozoa</taxon>
        <taxon>Arthropoda</taxon>
        <taxon>Hexapoda</taxon>
        <taxon>Insecta</taxon>
        <taxon>Pterygota</taxon>
        <taxon>Neoptera</taxon>
        <taxon>Endopterygota</taxon>
        <taxon>Hymenoptera</taxon>
        <taxon>Xyeloidea</taxon>
        <taxon>Xyelidae</taxon>
        <taxon>Macroxyela</taxon>
    </lineage>
</organism>
<sequence length="179" mass="20446">MLHFLYLLCLILGLFFIKMTHPLAMGLMLLIQTFLVSVITGLSTQSFWFSYILFLVMLGGMLVLFIYVSSLASNELFKFSLTMMFVVIASMLFLFILYNLELYVINYQPLSTSNEEMLSNTDLEMCQDNKMGQPVNKFYNGPSGFVTLLLVSFLLLTLIAIVKIINIFMGPLRKGKKKQ</sequence>
<evidence type="ECO:0000256" key="8">
    <source>
        <dbReference type="ARBA" id="ARBA00022967"/>
    </source>
</evidence>
<name>A0A6G5ZVF4_9HYME</name>
<evidence type="ECO:0000256" key="11">
    <source>
        <dbReference type="ARBA" id="ARBA00023027"/>
    </source>
</evidence>
<evidence type="ECO:0000256" key="4">
    <source>
        <dbReference type="ARBA" id="ARBA00021095"/>
    </source>
</evidence>
<evidence type="ECO:0000313" key="17">
    <source>
        <dbReference type="EMBL" id="QHR79730.1"/>
    </source>
</evidence>
<keyword evidence="10 16" id="KW-1133">Transmembrane helix</keyword>
<gene>
    <name evidence="17" type="primary">nad6</name>
</gene>
<dbReference type="EMBL" id="MK270536">
    <property type="protein sequence ID" value="QHR79730.1"/>
    <property type="molecule type" value="Genomic_DNA"/>
</dbReference>
<reference evidence="17" key="2">
    <citation type="journal article" date="2020" name="Mitochondrial DNA Part B Resour">
        <title>The first mitochondrial genome of the living-fossil sawfly Macroxyela ferruginea (Hymenoptera: Xyelidae, Macroxyelinae).</title>
        <authorList>
            <person name="Zheng B.-Y."/>
            <person name="Li Z.-K."/>
            <person name="Li X.-F."/>
            <person name="Zhu J.-C."/>
            <person name="Sharkey M."/>
            <person name="Tang P."/>
            <person name="Chen X.-X."/>
        </authorList>
    </citation>
    <scope>NUCLEOTIDE SEQUENCE</scope>
</reference>
<evidence type="ECO:0000256" key="13">
    <source>
        <dbReference type="ARBA" id="ARBA00023136"/>
    </source>
</evidence>
<keyword evidence="7 16" id="KW-0812">Transmembrane</keyword>
<accession>A0A6G5ZVF4</accession>
<keyword evidence="8" id="KW-1278">Translocase</keyword>
<evidence type="ECO:0000256" key="10">
    <source>
        <dbReference type="ARBA" id="ARBA00022989"/>
    </source>
</evidence>
<evidence type="ECO:0000256" key="15">
    <source>
        <dbReference type="ARBA" id="ARBA00049551"/>
    </source>
</evidence>
<comment type="similarity">
    <text evidence="2">Belongs to the complex I subunit 6 family.</text>
</comment>
<evidence type="ECO:0000256" key="1">
    <source>
        <dbReference type="ARBA" id="ARBA00004225"/>
    </source>
</evidence>
<evidence type="ECO:0000256" key="2">
    <source>
        <dbReference type="ARBA" id="ARBA00005698"/>
    </source>
</evidence>
<evidence type="ECO:0000256" key="3">
    <source>
        <dbReference type="ARBA" id="ARBA00012944"/>
    </source>
</evidence>
<dbReference type="InterPro" id="IPR050269">
    <property type="entry name" value="ComplexI_Subunit6"/>
</dbReference>
<evidence type="ECO:0000256" key="14">
    <source>
        <dbReference type="ARBA" id="ARBA00031019"/>
    </source>
</evidence>
<dbReference type="PANTHER" id="PTHR11435:SF1">
    <property type="entry name" value="NADH-UBIQUINONE OXIDOREDUCTASE CHAIN 6"/>
    <property type="match status" value="1"/>
</dbReference>
<keyword evidence="6" id="KW-0679">Respiratory chain</keyword>
<protein>
    <recommendedName>
        <fullName evidence="4">NADH-ubiquinone oxidoreductase chain 6</fullName>
        <ecNumber evidence="3">7.1.1.2</ecNumber>
    </recommendedName>
    <alternativeName>
        <fullName evidence="14">NADH dehydrogenase subunit 6</fullName>
    </alternativeName>
</protein>
<dbReference type="EC" id="7.1.1.2" evidence="3"/>